<accession>A0A6J1Q9G1</accession>
<dbReference type="GeneID" id="112458220"/>
<evidence type="ECO:0000313" key="2">
    <source>
        <dbReference type="RefSeq" id="XP_024877475.1"/>
    </source>
</evidence>
<keyword evidence="1" id="KW-1185">Reference proteome</keyword>
<proteinExistence type="predicted"/>
<dbReference type="AlphaFoldDB" id="A0A6J1Q9G1"/>
<organism evidence="1 2">
    <name type="scientific">Temnothorax curvispinosus</name>
    <dbReference type="NCBI Taxonomy" id="300111"/>
    <lineage>
        <taxon>Eukaryota</taxon>
        <taxon>Metazoa</taxon>
        <taxon>Ecdysozoa</taxon>
        <taxon>Arthropoda</taxon>
        <taxon>Hexapoda</taxon>
        <taxon>Insecta</taxon>
        <taxon>Pterygota</taxon>
        <taxon>Neoptera</taxon>
        <taxon>Endopterygota</taxon>
        <taxon>Hymenoptera</taxon>
        <taxon>Apocrita</taxon>
        <taxon>Aculeata</taxon>
        <taxon>Formicoidea</taxon>
        <taxon>Formicidae</taxon>
        <taxon>Myrmicinae</taxon>
        <taxon>Temnothorax</taxon>
    </lineage>
</organism>
<name>A0A6J1Q9G1_9HYME</name>
<evidence type="ECO:0000313" key="1">
    <source>
        <dbReference type="Proteomes" id="UP000504618"/>
    </source>
</evidence>
<reference evidence="2" key="1">
    <citation type="submission" date="2025-08" db="UniProtKB">
        <authorList>
            <consortium name="RefSeq"/>
        </authorList>
    </citation>
    <scope>IDENTIFICATION</scope>
    <source>
        <tissue evidence="2">Whole body</tissue>
    </source>
</reference>
<protein>
    <submittedName>
        <fullName evidence="2">Uncharacterized protein LOC112458220 isoform X2</fullName>
    </submittedName>
</protein>
<gene>
    <name evidence="2" type="primary">LOC112458220</name>
</gene>
<dbReference type="RefSeq" id="XP_024877475.1">
    <property type="nucleotide sequence ID" value="XM_025021707.1"/>
</dbReference>
<sequence length="99" mass="11535">MKILSRHRVIPVLRMNTSAKKPTDPVGYLGHWLLHYKINEGRAVQQKERESELSINMKKLKLQKVEDNDLFIERKDEEEHGEDRTYTGGSIHPIELCPA</sequence>
<dbReference type="Proteomes" id="UP000504618">
    <property type="component" value="Unplaced"/>
</dbReference>